<name>A0A3M7TV15_9BACI</name>
<keyword evidence="1" id="KW-0472">Membrane</keyword>
<feature type="transmembrane region" description="Helical" evidence="1">
    <location>
        <begin position="209"/>
        <end position="229"/>
    </location>
</feature>
<feature type="transmembrane region" description="Helical" evidence="1">
    <location>
        <begin position="49"/>
        <end position="67"/>
    </location>
</feature>
<dbReference type="InterPro" id="IPR011737">
    <property type="entry name" value="CHP02206_TP0381"/>
</dbReference>
<accession>A0A3M7TV15</accession>
<protein>
    <submittedName>
        <fullName evidence="2">TIGR02206 family membrane protein</fullName>
    </submittedName>
</protein>
<feature type="transmembrane region" description="Helical" evidence="1">
    <location>
        <begin position="133"/>
        <end position="153"/>
    </location>
</feature>
<keyword evidence="1" id="KW-1133">Transmembrane helix</keyword>
<keyword evidence="3" id="KW-1185">Reference proteome</keyword>
<dbReference type="NCBIfam" id="TIGR02206">
    <property type="entry name" value="intg_mem_TP0381"/>
    <property type="match status" value="1"/>
</dbReference>
<dbReference type="Proteomes" id="UP000278746">
    <property type="component" value="Unassembled WGS sequence"/>
</dbReference>
<feature type="transmembrane region" description="Helical" evidence="1">
    <location>
        <begin position="105"/>
        <end position="127"/>
    </location>
</feature>
<evidence type="ECO:0000313" key="2">
    <source>
        <dbReference type="EMBL" id="RNA69293.1"/>
    </source>
</evidence>
<feature type="transmembrane region" description="Helical" evidence="1">
    <location>
        <begin position="160"/>
        <end position="180"/>
    </location>
</feature>
<keyword evidence="1" id="KW-0812">Transmembrane</keyword>
<dbReference type="OrthoDB" id="9813172at2"/>
<evidence type="ECO:0000256" key="1">
    <source>
        <dbReference type="SAM" id="Phobius"/>
    </source>
</evidence>
<sequence>MSWYTGNNSQTPFSMFSAEHLLMIIIFFLGIAVIYALKSRIKNRRLRKYEIAIAVSLLLFETAYHGWLITTGQWGKNHALPLELCNISLVFVIVLMLTRHRAIHSLVLFIGIAGAIQAIVTPVLSYGFPHFRFVHFFYTHILIIWVSVYFVVIHNYRPRFLSVLIALLFLNILLPVIIWINHSVNGNYWFLSEKPAGGSLLDYLGPHPWYILSLQGVAFVLFTLIWLVFKKR</sequence>
<dbReference type="AlphaFoldDB" id="A0A3M7TV15"/>
<proteinExistence type="predicted"/>
<organism evidence="2 3">
    <name type="scientific">Alteribacter keqinensis</name>
    <dbReference type="NCBI Taxonomy" id="2483800"/>
    <lineage>
        <taxon>Bacteria</taxon>
        <taxon>Bacillati</taxon>
        <taxon>Bacillota</taxon>
        <taxon>Bacilli</taxon>
        <taxon>Bacillales</taxon>
        <taxon>Bacillaceae</taxon>
        <taxon>Alteribacter</taxon>
    </lineage>
</organism>
<gene>
    <name evidence="2" type="ORF">EBO34_04935</name>
</gene>
<feature type="transmembrane region" description="Helical" evidence="1">
    <location>
        <begin position="20"/>
        <end position="37"/>
    </location>
</feature>
<feature type="transmembrane region" description="Helical" evidence="1">
    <location>
        <begin position="79"/>
        <end position="98"/>
    </location>
</feature>
<dbReference type="RefSeq" id="WP_122896814.1">
    <property type="nucleotide sequence ID" value="NZ_RHIB01000001.1"/>
</dbReference>
<dbReference type="Pfam" id="PF14808">
    <property type="entry name" value="TMEM164"/>
    <property type="match status" value="1"/>
</dbReference>
<comment type="caution">
    <text evidence="2">The sequence shown here is derived from an EMBL/GenBank/DDBJ whole genome shotgun (WGS) entry which is preliminary data.</text>
</comment>
<evidence type="ECO:0000313" key="3">
    <source>
        <dbReference type="Proteomes" id="UP000278746"/>
    </source>
</evidence>
<reference evidence="2 3" key="1">
    <citation type="submission" date="2018-10" db="EMBL/GenBank/DDBJ databases">
        <title>Bacillus Keqinensis sp. nov., a moderately halophilic bacterium isolated from a saline-alkaline lake.</title>
        <authorList>
            <person name="Wang H."/>
        </authorList>
    </citation>
    <scope>NUCLEOTIDE SEQUENCE [LARGE SCALE GENOMIC DNA]</scope>
    <source>
        <strain evidence="2 3">KQ-3</strain>
    </source>
</reference>
<dbReference type="EMBL" id="RHIB01000001">
    <property type="protein sequence ID" value="RNA69293.1"/>
    <property type="molecule type" value="Genomic_DNA"/>
</dbReference>